<dbReference type="GO" id="GO:0005886">
    <property type="term" value="C:plasma membrane"/>
    <property type="evidence" value="ECO:0007669"/>
    <property type="project" value="UniProtKB-SubCell"/>
</dbReference>
<feature type="transmembrane region" description="Helical" evidence="7">
    <location>
        <begin position="158"/>
        <end position="184"/>
    </location>
</feature>
<sequence>MYYYRCGDREGRVVEGYLNLGSKGEAKKQLEGNEYKIFELRREKSPMRMRRRGRDRREILLFSKIMASLLKAKIPLPETLSSVYTQIKDREFKDTIEGVIREVKSGVPLSGAFRKSPRYFNEFYCSIIEAGERNGVLEETFSMIYTYLLKKNKIEKKIVSASVYPAFLLIFSLVAIFFLSMVVLPSFANIYDAFEKELPYVTRAVLAVTGVLASYWHVALVLLGAGGYFAFEALRKEEYRRRLDSALLAIKPLKAFIYKREISGFFSILSLSIKSGMDIVSALNMSKKNIGNLKIRGDLEFVIQEVVRGQKFSRGLSYIGFPPLTIQFISAGESSDNLEEMLADVSKYYQEELEEGIDMVVSLIEPVMIIFVGGIIGVIVMAIMLPILSLSTAIS</sequence>
<organism evidence="9 10">
    <name type="scientific">Propionigenium maris DSM 9537</name>
    <dbReference type="NCBI Taxonomy" id="1123000"/>
    <lineage>
        <taxon>Bacteria</taxon>
        <taxon>Fusobacteriati</taxon>
        <taxon>Fusobacteriota</taxon>
        <taxon>Fusobacteriia</taxon>
        <taxon>Fusobacteriales</taxon>
        <taxon>Fusobacteriaceae</taxon>
        <taxon>Propionigenium</taxon>
    </lineage>
</organism>
<feature type="domain" description="Type II secretion system protein GspF" evidence="8">
    <location>
        <begin position="265"/>
        <end position="386"/>
    </location>
</feature>
<evidence type="ECO:0000313" key="10">
    <source>
        <dbReference type="Proteomes" id="UP001144471"/>
    </source>
</evidence>
<comment type="similarity">
    <text evidence="2">Belongs to the GSP F family.</text>
</comment>
<dbReference type="Pfam" id="PF00482">
    <property type="entry name" value="T2SSF"/>
    <property type="match status" value="2"/>
</dbReference>
<evidence type="ECO:0000256" key="6">
    <source>
        <dbReference type="ARBA" id="ARBA00023136"/>
    </source>
</evidence>
<evidence type="ECO:0000256" key="5">
    <source>
        <dbReference type="ARBA" id="ARBA00022989"/>
    </source>
</evidence>
<feature type="domain" description="Type II secretion system protein GspF" evidence="8">
    <location>
        <begin position="62"/>
        <end position="185"/>
    </location>
</feature>
<reference evidence="9" key="1">
    <citation type="submission" date="2022-12" db="EMBL/GenBank/DDBJ databases">
        <title>Reference genome sequencing for broad-spectrum identification of bacterial and archaeal isolates by mass spectrometry.</title>
        <authorList>
            <person name="Sekiguchi Y."/>
            <person name="Tourlousse D.M."/>
        </authorList>
    </citation>
    <scope>NUCLEOTIDE SEQUENCE</scope>
    <source>
        <strain evidence="9">10succ1</strain>
    </source>
</reference>
<dbReference type="InterPro" id="IPR003004">
    <property type="entry name" value="GspF/PilC"/>
</dbReference>
<dbReference type="Gene3D" id="1.20.81.30">
    <property type="entry name" value="Type II secretion system (T2SS), domain F"/>
    <property type="match status" value="2"/>
</dbReference>
<protein>
    <submittedName>
        <fullName evidence="9">Type II secretion system protein F</fullName>
    </submittedName>
</protein>
<keyword evidence="3" id="KW-1003">Cell membrane</keyword>
<evidence type="ECO:0000256" key="7">
    <source>
        <dbReference type="SAM" id="Phobius"/>
    </source>
</evidence>
<evidence type="ECO:0000259" key="8">
    <source>
        <dbReference type="Pfam" id="PF00482"/>
    </source>
</evidence>
<keyword evidence="6 7" id="KW-0472">Membrane</keyword>
<dbReference type="Proteomes" id="UP001144471">
    <property type="component" value="Unassembled WGS sequence"/>
</dbReference>
<evidence type="ECO:0000256" key="2">
    <source>
        <dbReference type="ARBA" id="ARBA00005745"/>
    </source>
</evidence>
<dbReference type="PANTHER" id="PTHR30012:SF0">
    <property type="entry name" value="TYPE II SECRETION SYSTEM PROTEIN F-RELATED"/>
    <property type="match status" value="1"/>
</dbReference>
<keyword evidence="4 7" id="KW-0812">Transmembrane</keyword>
<proteinExistence type="inferred from homology"/>
<name>A0A9W6LPB3_9FUSO</name>
<comment type="subcellular location">
    <subcellularLocation>
        <location evidence="1">Cell membrane</location>
        <topology evidence="1">Multi-pass membrane protein</topology>
    </subcellularLocation>
</comment>
<evidence type="ECO:0000256" key="4">
    <source>
        <dbReference type="ARBA" id="ARBA00022692"/>
    </source>
</evidence>
<gene>
    <name evidence="9" type="primary">xcpS</name>
    <name evidence="9" type="ORF">PM10SUCC1_30570</name>
</gene>
<dbReference type="EMBL" id="BSDY01000020">
    <property type="protein sequence ID" value="GLI57543.1"/>
    <property type="molecule type" value="Genomic_DNA"/>
</dbReference>
<feature type="transmembrane region" description="Helical" evidence="7">
    <location>
        <begin position="204"/>
        <end position="231"/>
    </location>
</feature>
<comment type="caution">
    <text evidence="9">The sequence shown here is derived from an EMBL/GenBank/DDBJ whole genome shotgun (WGS) entry which is preliminary data.</text>
</comment>
<keyword evidence="10" id="KW-1185">Reference proteome</keyword>
<keyword evidence="5 7" id="KW-1133">Transmembrane helix</keyword>
<dbReference type="PRINTS" id="PR00812">
    <property type="entry name" value="BCTERIALGSPF"/>
</dbReference>
<dbReference type="InterPro" id="IPR042094">
    <property type="entry name" value="T2SS_GspF_sf"/>
</dbReference>
<dbReference type="InterPro" id="IPR018076">
    <property type="entry name" value="T2SS_GspF_dom"/>
</dbReference>
<evidence type="ECO:0000256" key="1">
    <source>
        <dbReference type="ARBA" id="ARBA00004651"/>
    </source>
</evidence>
<evidence type="ECO:0000313" key="9">
    <source>
        <dbReference type="EMBL" id="GLI57543.1"/>
    </source>
</evidence>
<evidence type="ECO:0000256" key="3">
    <source>
        <dbReference type="ARBA" id="ARBA00022475"/>
    </source>
</evidence>
<feature type="transmembrane region" description="Helical" evidence="7">
    <location>
        <begin position="367"/>
        <end position="388"/>
    </location>
</feature>
<dbReference type="AlphaFoldDB" id="A0A9W6LPB3"/>
<dbReference type="PANTHER" id="PTHR30012">
    <property type="entry name" value="GENERAL SECRETION PATHWAY PROTEIN"/>
    <property type="match status" value="1"/>
</dbReference>
<accession>A0A9W6LPB3</accession>
<dbReference type="RefSeq" id="WP_281837201.1">
    <property type="nucleotide sequence ID" value="NZ_BSDY01000020.1"/>
</dbReference>